<evidence type="ECO:0000313" key="3">
    <source>
        <dbReference type="Proteomes" id="UP000017836"/>
    </source>
</evidence>
<feature type="compositionally biased region" description="Basic and acidic residues" evidence="1">
    <location>
        <begin position="93"/>
        <end position="107"/>
    </location>
</feature>
<reference evidence="3" key="1">
    <citation type="journal article" date="2013" name="Science">
        <title>The Amborella genome and the evolution of flowering plants.</title>
        <authorList>
            <consortium name="Amborella Genome Project"/>
        </authorList>
    </citation>
    <scope>NUCLEOTIDE SEQUENCE [LARGE SCALE GENOMIC DNA]</scope>
</reference>
<name>U5D7E6_AMBTC</name>
<proteinExistence type="predicted"/>
<keyword evidence="3" id="KW-1185">Reference proteome</keyword>
<feature type="non-terminal residue" evidence="2">
    <location>
        <position position="107"/>
    </location>
</feature>
<dbReference type="EMBL" id="KI392350">
    <property type="protein sequence ID" value="ERN17342.1"/>
    <property type="molecule type" value="Genomic_DNA"/>
</dbReference>
<feature type="region of interest" description="Disordered" evidence="1">
    <location>
        <begin position="48"/>
        <end position="107"/>
    </location>
</feature>
<organism evidence="2 3">
    <name type="scientific">Amborella trichopoda</name>
    <dbReference type="NCBI Taxonomy" id="13333"/>
    <lineage>
        <taxon>Eukaryota</taxon>
        <taxon>Viridiplantae</taxon>
        <taxon>Streptophyta</taxon>
        <taxon>Embryophyta</taxon>
        <taxon>Tracheophyta</taxon>
        <taxon>Spermatophyta</taxon>
        <taxon>Magnoliopsida</taxon>
        <taxon>Amborellales</taxon>
        <taxon>Amborellaceae</taxon>
        <taxon>Amborella</taxon>
    </lineage>
</organism>
<dbReference type="HOGENOM" id="CLU_2216614_0_0_1"/>
<protein>
    <submittedName>
        <fullName evidence="2">Uncharacterized protein</fullName>
    </submittedName>
</protein>
<dbReference type="AlphaFoldDB" id="U5D7E6"/>
<accession>U5D7E6</accession>
<evidence type="ECO:0000256" key="1">
    <source>
        <dbReference type="SAM" id="MobiDB-lite"/>
    </source>
</evidence>
<feature type="non-terminal residue" evidence="2">
    <location>
        <position position="1"/>
    </location>
</feature>
<feature type="compositionally biased region" description="Polar residues" evidence="1">
    <location>
        <begin position="50"/>
        <end position="88"/>
    </location>
</feature>
<evidence type="ECO:0000313" key="2">
    <source>
        <dbReference type="EMBL" id="ERN17342.1"/>
    </source>
</evidence>
<gene>
    <name evidence="2" type="ORF">AMTR_s00037p00128540</name>
</gene>
<dbReference type="Proteomes" id="UP000017836">
    <property type="component" value="Unassembled WGS sequence"/>
</dbReference>
<sequence length="107" mass="11716">LLLNLVDRCADLLLNPMCLTDFTRRSLLQGLRCFHVFASRLAEACRSHTEPPSSRWSSLLQGSRRGSQISNGRGSRRGSQQAPITLSGQALAEARRSPMAEGLAEAH</sequence>